<proteinExistence type="predicted"/>
<protein>
    <submittedName>
        <fullName evidence="1">Uncharacterized protein</fullName>
    </submittedName>
</protein>
<accession>A0ABP9SZ40</accession>
<evidence type="ECO:0000313" key="1">
    <source>
        <dbReference type="EMBL" id="GAA5207111.1"/>
    </source>
</evidence>
<dbReference type="RefSeq" id="WP_345628973.1">
    <property type="nucleotide sequence ID" value="NZ_BAABJR010000005.1"/>
</dbReference>
<reference evidence="2" key="1">
    <citation type="journal article" date="2019" name="Int. J. Syst. Evol. Microbiol.">
        <title>The Global Catalogue of Microorganisms (GCM) 10K type strain sequencing project: providing services to taxonomists for standard genome sequencing and annotation.</title>
        <authorList>
            <consortium name="The Broad Institute Genomics Platform"/>
            <consortium name="The Broad Institute Genome Sequencing Center for Infectious Disease"/>
            <person name="Wu L."/>
            <person name="Ma J."/>
        </authorList>
    </citation>
    <scope>NUCLEOTIDE SEQUENCE [LARGE SCALE GENOMIC DNA]</scope>
    <source>
        <strain evidence="2">JCM 18306</strain>
    </source>
</reference>
<keyword evidence="2" id="KW-1185">Reference proteome</keyword>
<organism evidence="1 2">
    <name type="scientific">Streptomyces thinghirensis</name>
    <dbReference type="NCBI Taxonomy" id="551547"/>
    <lineage>
        <taxon>Bacteria</taxon>
        <taxon>Bacillati</taxon>
        <taxon>Actinomycetota</taxon>
        <taxon>Actinomycetes</taxon>
        <taxon>Kitasatosporales</taxon>
        <taxon>Streptomycetaceae</taxon>
        <taxon>Streptomyces</taxon>
    </lineage>
</organism>
<comment type="caution">
    <text evidence="1">The sequence shown here is derived from an EMBL/GenBank/DDBJ whole genome shotgun (WGS) entry which is preliminary data.</text>
</comment>
<name>A0ABP9SZ40_9ACTN</name>
<sequence>MEAAHQVLSDLDLPRCLFAGTLHLDQLRLEGARTFDKAPPVVHWRHWPPSRFTERRVLTEEHHRRASQPEAMRGWNHTVQSTEWIIAQGILDETHAAAQGADVVLIDRAAHDAVAYFEAGKAFRAETPPRLSNANAF</sequence>
<dbReference type="Proteomes" id="UP001499878">
    <property type="component" value="Unassembled WGS sequence"/>
</dbReference>
<evidence type="ECO:0000313" key="2">
    <source>
        <dbReference type="Proteomes" id="UP001499878"/>
    </source>
</evidence>
<gene>
    <name evidence="1" type="ORF">GCM10023323_21310</name>
</gene>
<dbReference type="EMBL" id="BAABJR010000005">
    <property type="protein sequence ID" value="GAA5207111.1"/>
    <property type="molecule type" value="Genomic_DNA"/>
</dbReference>